<organism evidence="1 2">
    <name type="scientific">Agaricus bisporus var. burnettii</name>
    <dbReference type="NCBI Taxonomy" id="192524"/>
    <lineage>
        <taxon>Eukaryota</taxon>
        <taxon>Fungi</taxon>
        <taxon>Dikarya</taxon>
        <taxon>Basidiomycota</taxon>
        <taxon>Agaricomycotina</taxon>
        <taxon>Agaricomycetes</taxon>
        <taxon>Agaricomycetidae</taxon>
        <taxon>Agaricales</taxon>
        <taxon>Agaricineae</taxon>
        <taxon>Agaricaceae</taxon>
        <taxon>Agaricus</taxon>
    </lineage>
</organism>
<dbReference type="Proteomes" id="UP000629468">
    <property type="component" value="Unassembled WGS sequence"/>
</dbReference>
<dbReference type="EMBL" id="JABXXO010000009">
    <property type="protein sequence ID" value="KAF7770465.1"/>
    <property type="molecule type" value="Genomic_DNA"/>
</dbReference>
<evidence type="ECO:0000313" key="1">
    <source>
        <dbReference type="EMBL" id="KAF7770465.1"/>
    </source>
</evidence>
<name>A0A8H7C916_AGABI</name>
<protein>
    <submittedName>
        <fullName evidence="1">Uncharacterized protein</fullName>
    </submittedName>
</protein>
<proteinExistence type="predicted"/>
<evidence type="ECO:0000313" key="2">
    <source>
        <dbReference type="Proteomes" id="UP000629468"/>
    </source>
</evidence>
<accession>A0A8H7C916</accession>
<gene>
    <name evidence="1" type="ORF">Agabi119p4_6439</name>
</gene>
<sequence length="348" mass="39889">MTLSTSLSEPGDSRKEFLLSTTDVNHVKPAKKKKKKKRQRGSYTFSQFNEFPQRIQRLSRKVNEWIEPLMYSYIVVDRFNRISHRPDRLWNTLSNSTKTHEFFKRHVKGILISGSVDPVLTDLLAICTDISSFACYAQGALTETILEKLASIFSTLEFPQLRRLSLSSIGLDESDIQRQFFQNLTHLAVDVGDNYEAFPWSSLKSHRRLSHILVDVQLELHKEAPERFKAMVLDILSNAPLTLRCLVILIDWDILYESSLKQKCDRTLFSEIIDGRADPRVVVAGYTGNREEIDVTVIGEHPAQFLQYVGYVALVPEHAVPWVCPPNGSQKDVWERAEDVLQQRQANA</sequence>
<dbReference type="AlphaFoldDB" id="A0A8H7C916"/>
<comment type="caution">
    <text evidence="1">The sequence shown here is derived from an EMBL/GenBank/DDBJ whole genome shotgun (WGS) entry which is preliminary data.</text>
</comment>
<reference evidence="1 2" key="1">
    <citation type="journal article" name="Sci. Rep.">
        <title>Telomere-to-telomere assembled and centromere annotated genomes of the two main subspecies of the button mushroom Agaricus bisporus reveal especially polymorphic chromosome ends.</title>
        <authorList>
            <person name="Sonnenberg A.S.M."/>
            <person name="Sedaghat-Telgerd N."/>
            <person name="Lavrijssen B."/>
            <person name="Ohm R.A."/>
            <person name="Hendrickx P.M."/>
            <person name="Scholtmeijer K."/>
            <person name="Baars J.J.P."/>
            <person name="van Peer A."/>
        </authorList>
    </citation>
    <scope>NUCLEOTIDE SEQUENCE [LARGE SCALE GENOMIC DNA]</scope>
    <source>
        <strain evidence="1 2">H119_p4</strain>
    </source>
</reference>